<dbReference type="Proteomes" id="UP001152797">
    <property type="component" value="Unassembled WGS sequence"/>
</dbReference>
<protein>
    <submittedName>
        <fullName evidence="2">Uncharacterized protein</fullName>
    </submittedName>
</protein>
<sequence length="399" mass="43997">MALTLEICLVLEVVVFVSFLESHLLRTRATGNLVKYSGLLEGGHDSVTLIDAVVGRQFLVPATACGASTMVLHPAVPSWANLFKQIDACSGLSQMDGQLVEASDHQTQRVNYLRAQMPSQDQQLYGQIETQTRIQAMLETQLSHIWGVVSMLLVLHPAVPSWANLFKQIDACSGLSQMDGQSVEVSDHQTQRVNYLQTQLPSQDQQLYGQIETQTRIQAMLETQLSHIWGVVSMLLVLHPAAPSWANLFKQIHACSGLSQMDGQSVEVSDHQTQGVNYLQTQLPSQDQQLYGQIETQTRIQAMLETQLSHIWGVVSMVGEALSPGPVDAFCDTNFVLETANPSGLQSDAGCVVANMSRGDVWAMSETQLGSRKLQSFHSSLRFVQSPFCEICRHAKFDV</sequence>
<feature type="non-terminal residue" evidence="2">
    <location>
        <position position="1"/>
    </location>
</feature>
<evidence type="ECO:0000256" key="1">
    <source>
        <dbReference type="SAM" id="SignalP"/>
    </source>
</evidence>
<evidence type="ECO:0000313" key="2">
    <source>
        <dbReference type="EMBL" id="CAI3980177.1"/>
    </source>
</evidence>
<dbReference type="AlphaFoldDB" id="A0A9P1BV08"/>
<feature type="chain" id="PRO_5043269814" evidence="1">
    <location>
        <begin position="20"/>
        <end position="399"/>
    </location>
</feature>
<reference evidence="3" key="2">
    <citation type="submission" date="2024-04" db="EMBL/GenBank/DDBJ databases">
        <authorList>
            <person name="Chen Y."/>
            <person name="Shah S."/>
            <person name="Dougan E. K."/>
            <person name="Thang M."/>
            <person name="Chan C."/>
        </authorList>
    </citation>
    <scope>NUCLEOTIDE SEQUENCE [LARGE SCALE GENOMIC DNA]</scope>
</reference>
<evidence type="ECO:0000313" key="3">
    <source>
        <dbReference type="EMBL" id="CAL1133552.1"/>
    </source>
</evidence>
<organism evidence="2">
    <name type="scientific">Cladocopium goreaui</name>
    <dbReference type="NCBI Taxonomy" id="2562237"/>
    <lineage>
        <taxon>Eukaryota</taxon>
        <taxon>Sar</taxon>
        <taxon>Alveolata</taxon>
        <taxon>Dinophyceae</taxon>
        <taxon>Suessiales</taxon>
        <taxon>Symbiodiniaceae</taxon>
        <taxon>Cladocopium</taxon>
    </lineage>
</organism>
<accession>A0A9P1BV08</accession>
<keyword evidence="1" id="KW-0732">Signal</keyword>
<evidence type="ECO:0000313" key="4">
    <source>
        <dbReference type="Proteomes" id="UP001152797"/>
    </source>
</evidence>
<reference evidence="2" key="1">
    <citation type="submission" date="2022-10" db="EMBL/GenBank/DDBJ databases">
        <authorList>
            <person name="Chen Y."/>
            <person name="Dougan E. K."/>
            <person name="Chan C."/>
            <person name="Rhodes N."/>
            <person name="Thang M."/>
        </authorList>
    </citation>
    <scope>NUCLEOTIDE SEQUENCE</scope>
</reference>
<name>A0A9P1BV08_9DINO</name>
<feature type="signal peptide" evidence="1">
    <location>
        <begin position="1"/>
        <end position="19"/>
    </location>
</feature>
<dbReference type="EMBL" id="CAMXCT020000542">
    <property type="protein sequence ID" value="CAL1133552.1"/>
    <property type="molecule type" value="Genomic_DNA"/>
</dbReference>
<proteinExistence type="predicted"/>
<dbReference type="EMBL" id="CAMXCT030000542">
    <property type="protein sequence ID" value="CAL4767489.1"/>
    <property type="molecule type" value="Genomic_DNA"/>
</dbReference>
<keyword evidence="4" id="KW-1185">Reference proteome</keyword>
<comment type="caution">
    <text evidence="2">The sequence shown here is derived from an EMBL/GenBank/DDBJ whole genome shotgun (WGS) entry which is preliminary data.</text>
</comment>
<dbReference type="EMBL" id="CAMXCT010000542">
    <property type="protein sequence ID" value="CAI3980177.1"/>
    <property type="molecule type" value="Genomic_DNA"/>
</dbReference>
<gene>
    <name evidence="2" type="ORF">C1SCF055_LOCUS8079</name>
</gene>